<reference evidence="7 8" key="1">
    <citation type="submission" date="2019-02" db="EMBL/GenBank/DDBJ databases">
        <title>Deep-cultivation of Planctomycetes and their phenomic and genomic characterization uncovers novel biology.</title>
        <authorList>
            <person name="Wiegand S."/>
            <person name="Jogler M."/>
            <person name="Boedeker C."/>
            <person name="Pinto D."/>
            <person name="Vollmers J."/>
            <person name="Rivas-Marin E."/>
            <person name="Kohn T."/>
            <person name="Peeters S.H."/>
            <person name="Heuer A."/>
            <person name="Rast P."/>
            <person name="Oberbeckmann S."/>
            <person name="Bunk B."/>
            <person name="Jeske O."/>
            <person name="Meyerdierks A."/>
            <person name="Storesund J.E."/>
            <person name="Kallscheuer N."/>
            <person name="Luecker S."/>
            <person name="Lage O.M."/>
            <person name="Pohl T."/>
            <person name="Merkel B.J."/>
            <person name="Hornburger P."/>
            <person name="Mueller R.-W."/>
            <person name="Bruemmer F."/>
            <person name="Labrenz M."/>
            <person name="Spormann A.M."/>
            <person name="Op den Camp H."/>
            <person name="Overmann J."/>
            <person name="Amann R."/>
            <person name="Jetten M.S.M."/>
            <person name="Mascher T."/>
            <person name="Medema M.H."/>
            <person name="Devos D.P."/>
            <person name="Kaster A.-K."/>
            <person name="Ovreas L."/>
            <person name="Rohde M."/>
            <person name="Galperin M.Y."/>
            <person name="Jogler C."/>
        </authorList>
    </citation>
    <scope>NUCLEOTIDE SEQUENCE [LARGE SCALE GENOMIC DNA]</scope>
    <source>
        <strain evidence="7 8">FF011L</strain>
    </source>
</reference>
<evidence type="ECO:0000256" key="4">
    <source>
        <dbReference type="SAM" id="MobiDB-lite"/>
    </source>
</evidence>
<dbReference type="PANTHER" id="PTHR30332">
    <property type="entry name" value="PROBABLE GENERAL SECRETION PATHWAY PROTEIN D"/>
    <property type="match status" value="1"/>
</dbReference>
<protein>
    <submittedName>
        <fullName evidence="7">Bacterial type II/III secretion system short domain protein</fullName>
    </submittedName>
</protein>
<name>A0A517MNU5_9BACT</name>
<feature type="compositionally biased region" description="Gly residues" evidence="4">
    <location>
        <begin position="862"/>
        <end position="878"/>
    </location>
</feature>
<feature type="compositionally biased region" description="Low complexity" evidence="4">
    <location>
        <begin position="620"/>
        <end position="637"/>
    </location>
</feature>
<gene>
    <name evidence="7" type="ORF">FF011L_53610</name>
</gene>
<feature type="compositionally biased region" description="Low complexity" evidence="4">
    <location>
        <begin position="954"/>
        <end position="982"/>
    </location>
</feature>
<feature type="compositionally biased region" description="Low complexity" evidence="4">
    <location>
        <begin position="42"/>
        <end position="88"/>
    </location>
</feature>
<dbReference type="GO" id="GO:0016020">
    <property type="term" value="C:membrane"/>
    <property type="evidence" value="ECO:0007669"/>
    <property type="project" value="UniProtKB-SubCell"/>
</dbReference>
<organism evidence="7 8">
    <name type="scientific">Roseimaritima multifibrata</name>
    <dbReference type="NCBI Taxonomy" id="1930274"/>
    <lineage>
        <taxon>Bacteria</taxon>
        <taxon>Pseudomonadati</taxon>
        <taxon>Planctomycetota</taxon>
        <taxon>Planctomycetia</taxon>
        <taxon>Pirellulales</taxon>
        <taxon>Pirellulaceae</taxon>
        <taxon>Roseimaritima</taxon>
    </lineage>
</organism>
<feature type="region of interest" description="Disordered" evidence="4">
    <location>
        <begin position="530"/>
        <end position="582"/>
    </location>
</feature>
<feature type="compositionally biased region" description="Basic and acidic residues" evidence="4">
    <location>
        <begin position="545"/>
        <end position="554"/>
    </location>
</feature>
<feature type="compositionally biased region" description="Basic and acidic residues" evidence="4">
    <location>
        <begin position="983"/>
        <end position="993"/>
    </location>
</feature>
<dbReference type="PANTHER" id="PTHR30332:SF24">
    <property type="entry name" value="SECRETIN GSPD-RELATED"/>
    <property type="match status" value="1"/>
</dbReference>
<dbReference type="Pfam" id="PF03958">
    <property type="entry name" value="Secretin_N"/>
    <property type="match status" value="2"/>
</dbReference>
<dbReference type="GO" id="GO:0015627">
    <property type="term" value="C:type II protein secretion system complex"/>
    <property type="evidence" value="ECO:0007669"/>
    <property type="project" value="TreeGrafter"/>
</dbReference>
<accession>A0A517MNU5</accession>
<evidence type="ECO:0000256" key="5">
    <source>
        <dbReference type="SAM" id="SignalP"/>
    </source>
</evidence>
<feature type="region of interest" description="Disordered" evidence="4">
    <location>
        <begin position="862"/>
        <end position="885"/>
    </location>
</feature>
<feature type="signal peptide" evidence="5">
    <location>
        <begin position="1"/>
        <end position="33"/>
    </location>
</feature>
<feature type="region of interest" description="Disordered" evidence="4">
    <location>
        <begin position="620"/>
        <end position="653"/>
    </location>
</feature>
<keyword evidence="3" id="KW-0472">Membrane</keyword>
<dbReference type="InterPro" id="IPR038591">
    <property type="entry name" value="NolW-like_sf"/>
</dbReference>
<feature type="compositionally biased region" description="Gly residues" evidence="4">
    <location>
        <begin position="998"/>
        <end position="1030"/>
    </location>
</feature>
<dbReference type="Gene3D" id="3.30.1370.120">
    <property type="match status" value="3"/>
</dbReference>
<dbReference type="Proteomes" id="UP000320672">
    <property type="component" value="Chromosome"/>
</dbReference>
<dbReference type="KEGG" id="rml:FF011L_53610"/>
<evidence type="ECO:0000256" key="3">
    <source>
        <dbReference type="ARBA" id="ARBA00023136"/>
    </source>
</evidence>
<evidence type="ECO:0000313" key="7">
    <source>
        <dbReference type="EMBL" id="QDS96549.1"/>
    </source>
</evidence>
<feature type="region of interest" description="Disordered" evidence="4">
    <location>
        <begin position="954"/>
        <end position="1030"/>
    </location>
</feature>
<evidence type="ECO:0000313" key="8">
    <source>
        <dbReference type="Proteomes" id="UP000320672"/>
    </source>
</evidence>
<feature type="domain" description="NolW-like" evidence="6">
    <location>
        <begin position="812"/>
        <end position="923"/>
    </location>
</feature>
<feature type="domain" description="NolW-like" evidence="6">
    <location>
        <begin position="697"/>
        <end position="799"/>
    </location>
</feature>
<evidence type="ECO:0000259" key="6">
    <source>
        <dbReference type="Pfam" id="PF03958"/>
    </source>
</evidence>
<keyword evidence="2 5" id="KW-0732">Signal</keyword>
<dbReference type="GO" id="GO:0009306">
    <property type="term" value="P:protein secretion"/>
    <property type="evidence" value="ECO:0007669"/>
    <property type="project" value="TreeGrafter"/>
</dbReference>
<comment type="subcellular location">
    <subcellularLocation>
        <location evidence="1">Membrane</location>
    </subcellularLocation>
</comment>
<evidence type="ECO:0000256" key="1">
    <source>
        <dbReference type="ARBA" id="ARBA00004370"/>
    </source>
</evidence>
<dbReference type="InterPro" id="IPR005644">
    <property type="entry name" value="NolW-like"/>
</dbReference>
<sequence precursor="true">MLAFPNRRFSPRVNMLLRFLTVSLFLTCVSASAPLPSLQGQEPAPAAAEPAPAADDPAPAADEPAAEADAPATADPAPAADEPAPAAINPTPAQAAAAMVRPIGKQSVRFNFSNTSWKDVLLWLSEEADLSLKAERFPQGTLSFVDPTREYSIPEALDQINRQLLDRGYALVRRGRLLMLIDLESPLAGKYIENIAEVVTPEDLDDRAESDIVKCIFPLGAMSADEADEELRQMLGPSMPMTVLSSARQVMVTDTVARLKGIRKVLADATTAGLEVTEIKLQHRGAEEILALARPLLQLEEDQNANDSIRIAVDPFGDRLYVAGEPSAVTLLQRIVEKADQNLLPEGDMDTPVQLPELRTYPITVADSTTVFDVMQTLLAGLPDTRISLDPGTNSLIVFARPETHSIVGSALDKLEGKGVQVETIQLRRLEPSAALLTINKFFGKTEENTKGPVVDGDPITGRLWIRGTPEEIQLTKDLITQLEGGDGLGAIGDRIRVLPYTGQNAADLLQQAQMMWEVTGRKNKIRMITPSGGSNTEGLPQRSLHPEAGKSDPKLQGIPEASLPRRNADRFASHAPTKRLMRTVMRSNPNDAFDRYFTQAQAQSPARQLIHQQSPLPVTAGTQEPAATPAEAAKPTSDNSTQPTDEEDGKGSEIVITPTAQGLIVASDDPLALIEFEDLLRTLSEQSSFSNQAPTVFWLKFVKASVAQTMVTEILGGDSGGGGGALGGGLLDELGGGLGMLGGMMGLGGGGESGSGPVLTATGSVSIVPDDRLNALIIQANALDMQTIETILEVIDREESPEDIQTVAKPRLIPVIYTEAKSIAEIIKGVYADKMATAAGGGDAGRGNNQPRPEDIIAALRGGGGGRGGRGGGGGAAEGAKSEPAKVAVAVDERSNTLIVTATPQDFEDILSLVEQIDQAGAESEETTQVITLDGSINPAVVQQALESILGQTTTTTTAQSNSSSTNSTSTNNDRAAATSADDIRRRIEAFRSSRGGDAGGGRAGGGGNRGGGGGGRGGQTGGGGRGGR</sequence>
<dbReference type="AlphaFoldDB" id="A0A517MNU5"/>
<evidence type="ECO:0000256" key="2">
    <source>
        <dbReference type="ARBA" id="ARBA00022729"/>
    </source>
</evidence>
<dbReference type="InterPro" id="IPR050810">
    <property type="entry name" value="Bact_Secretion_Sys_Channel"/>
</dbReference>
<proteinExistence type="predicted"/>
<keyword evidence="8" id="KW-1185">Reference proteome</keyword>
<feature type="chain" id="PRO_5021762968" evidence="5">
    <location>
        <begin position="34"/>
        <end position="1030"/>
    </location>
</feature>
<dbReference type="EMBL" id="CP036262">
    <property type="protein sequence ID" value="QDS96549.1"/>
    <property type="molecule type" value="Genomic_DNA"/>
</dbReference>
<feature type="region of interest" description="Disordered" evidence="4">
    <location>
        <begin position="38"/>
        <end position="88"/>
    </location>
</feature>